<protein>
    <submittedName>
        <fullName evidence="2">Uncharacterized protein</fullName>
    </submittedName>
</protein>
<proteinExistence type="predicted"/>
<name>A0A699IXX7_TANCI</name>
<comment type="caution">
    <text evidence="2">The sequence shown here is derived from an EMBL/GenBank/DDBJ whole genome shotgun (WGS) entry which is preliminary data.</text>
</comment>
<evidence type="ECO:0000313" key="2">
    <source>
        <dbReference type="EMBL" id="GEZ94890.1"/>
    </source>
</evidence>
<keyword evidence="1" id="KW-0472">Membrane</keyword>
<gene>
    <name evidence="2" type="ORF">Tci_566863</name>
</gene>
<evidence type="ECO:0000256" key="1">
    <source>
        <dbReference type="SAM" id="Phobius"/>
    </source>
</evidence>
<dbReference type="AlphaFoldDB" id="A0A699IXX7"/>
<reference evidence="2" key="1">
    <citation type="journal article" date="2019" name="Sci. Rep.">
        <title>Draft genome of Tanacetum cinerariifolium, the natural source of mosquito coil.</title>
        <authorList>
            <person name="Yamashiro T."/>
            <person name="Shiraishi A."/>
            <person name="Satake H."/>
            <person name="Nakayama K."/>
        </authorList>
    </citation>
    <scope>NUCLEOTIDE SEQUENCE</scope>
</reference>
<organism evidence="2">
    <name type="scientific">Tanacetum cinerariifolium</name>
    <name type="common">Dalmatian daisy</name>
    <name type="synonym">Chrysanthemum cinerariifolium</name>
    <dbReference type="NCBI Taxonomy" id="118510"/>
    <lineage>
        <taxon>Eukaryota</taxon>
        <taxon>Viridiplantae</taxon>
        <taxon>Streptophyta</taxon>
        <taxon>Embryophyta</taxon>
        <taxon>Tracheophyta</taxon>
        <taxon>Spermatophyta</taxon>
        <taxon>Magnoliopsida</taxon>
        <taxon>eudicotyledons</taxon>
        <taxon>Gunneridae</taxon>
        <taxon>Pentapetalae</taxon>
        <taxon>asterids</taxon>
        <taxon>campanulids</taxon>
        <taxon>Asterales</taxon>
        <taxon>Asteraceae</taxon>
        <taxon>Asteroideae</taxon>
        <taxon>Anthemideae</taxon>
        <taxon>Anthemidinae</taxon>
        <taxon>Tanacetum</taxon>
    </lineage>
</organism>
<sequence length="296" mass="34351">MRFVSRHRLWSRRTHATISVGEATRLAIKETRNHSRHEAPEKAWIISFIESSIGPNAYHMGDRPVRQRCAKKGIFSLTPLIMYLRTMLYFSINFLISCLANIYLIGRVVKRGFFFNKDSFTWNEEAARAFSHVLMHTKSLSQVLNEVVLVLVDLCLDMIYHVTYETFIFIKERASREPLCDLPLAESPVDVALVLLPYRGLPFPNESCIQVVTLAKALSKSTGSNSSRHHIQFGANGIHFEQRYSHITDKSDHEERAPPYPQGNRMPPFDIRIWRKFHDTRKNFLTKHKIEEPILQ</sequence>
<keyword evidence="1" id="KW-1133">Transmembrane helix</keyword>
<dbReference type="EMBL" id="BKCJ010346337">
    <property type="protein sequence ID" value="GEZ94890.1"/>
    <property type="molecule type" value="Genomic_DNA"/>
</dbReference>
<feature type="transmembrane region" description="Helical" evidence="1">
    <location>
        <begin position="87"/>
        <end position="106"/>
    </location>
</feature>
<accession>A0A699IXX7</accession>
<keyword evidence="1" id="KW-0812">Transmembrane</keyword>